<dbReference type="InterPro" id="IPR027417">
    <property type="entry name" value="P-loop_NTPase"/>
</dbReference>
<evidence type="ECO:0000256" key="2">
    <source>
        <dbReference type="ARBA" id="ARBA00004496"/>
    </source>
</evidence>
<feature type="domain" description="Disease resistance R13L4/SHOC-2-like LRR" evidence="13">
    <location>
        <begin position="413"/>
        <end position="497"/>
    </location>
</feature>
<dbReference type="InterPro" id="IPR032675">
    <property type="entry name" value="LRR_dom_sf"/>
</dbReference>
<protein>
    <submittedName>
        <fullName evidence="15">Late blight resistance protein homolog R1B-14</fullName>
    </submittedName>
</protein>
<dbReference type="RefSeq" id="XP_027082324.1">
    <property type="nucleotide sequence ID" value="XM_027226523.1"/>
</dbReference>
<dbReference type="GeneID" id="113704638"/>
<dbReference type="InterPro" id="IPR044974">
    <property type="entry name" value="Disease_R_plants"/>
</dbReference>
<evidence type="ECO:0000256" key="7">
    <source>
        <dbReference type="ARBA" id="ARBA00022737"/>
    </source>
</evidence>
<comment type="subcellular location">
    <subcellularLocation>
        <location evidence="2">Cytoplasm</location>
    </subcellularLocation>
</comment>
<dbReference type="GO" id="GO:0005737">
    <property type="term" value="C:cytoplasm"/>
    <property type="evidence" value="ECO:0007669"/>
    <property type="project" value="UniProtKB-SubCell"/>
</dbReference>
<dbReference type="PANTHER" id="PTHR23155:SF1152">
    <property type="entry name" value="AAA+ ATPASE DOMAIN-CONTAINING PROTEIN"/>
    <property type="match status" value="1"/>
</dbReference>
<dbReference type="OrthoDB" id="899961at2759"/>
<evidence type="ECO:0000259" key="13">
    <source>
        <dbReference type="Pfam" id="PF23598"/>
    </source>
</evidence>
<keyword evidence="9" id="KW-0611">Plant defense</keyword>
<feature type="domain" description="NB-ARC" evidence="11">
    <location>
        <begin position="55"/>
        <end position="115"/>
    </location>
</feature>
<evidence type="ECO:0000256" key="6">
    <source>
        <dbReference type="ARBA" id="ARBA00022667"/>
    </source>
</evidence>
<sequence>MRKVNLVNKEYVGIGDDEFTCGAQKKAQTPPHSWLQWTMPTSNQVVVGFHDEAGQIIFQLTGGSGALDGVSIVDMPGLGKTTLGNKVYQDPMIICHFHIRAWCRISQVYGKKEVLGRYLLVLDDVWDIAAWNALKVSFPNDANGSRILLTSRISKLALEVKPASKPLHLRQLTDDEYLELLQKKLAERGGNPPALFLHGKHIAKGCKGLPLTVVITAGILANLEQDGWEEIAERLSSDTVCGTEHCKSILELSYKHLAHYLKPCLLYFGPFREDQEIPIWTLMRLWTAEGFVQKTEAKRIEDRAEDYIMDLIGRSLVMVDKQKSTGGIKTCRIHDLLHEFCLRKATDENLLRLRRDDAGIPNFDEPSNTRRLFIYSKARHFQKSRLFCPLLSSLVVSTQSEEYGTPYNVSSIFRIFKLLRVLDLGKINLGFVFPSEITLLVQLRYLAFAGSMNYIPSSIANLWNLETFILKSLHGILFLPDTVWNLQTLRCLCISGKFFDLSLAKDNLDSSSDLCNLDTISALELDLGQSQWRS</sequence>
<gene>
    <name evidence="15" type="primary">LOC113704638</name>
</gene>
<feature type="domain" description="Disease resistance protein winged helix" evidence="12">
    <location>
        <begin position="271"/>
        <end position="340"/>
    </location>
</feature>
<evidence type="ECO:0000313" key="14">
    <source>
        <dbReference type="Proteomes" id="UP001652660"/>
    </source>
</evidence>
<dbReference type="InterPro" id="IPR002182">
    <property type="entry name" value="NB-ARC"/>
</dbReference>
<dbReference type="Pfam" id="PF23598">
    <property type="entry name" value="LRR_14"/>
    <property type="match status" value="1"/>
</dbReference>
<reference evidence="14" key="1">
    <citation type="journal article" date="2025" name="Foods">
        <title>Unveiling the Microbial Signatures of Arabica Coffee Cherries: Insights into Ripeness Specific Diversity, Functional Traits, and Implications for Quality and Safety.</title>
        <authorList>
            <consortium name="RefSeq"/>
            <person name="Tenea G.N."/>
            <person name="Cifuentes V."/>
            <person name="Reyes P."/>
            <person name="Cevallos-Vallejos M."/>
        </authorList>
    </citation>
    <scope>NUCLEOTIDE SEQUENCE [LARGE SCALE GENOMIC DNA]</scope>
</reference>
<evidence type="ECO:0000259" key="12">
    <source>
        <dbReference type="Pfam" id="PF23559"/>
    </source>
</evidence>
<dbReference type="InterPro" id="IPR055414">
    <property type="entry name" value="LRR_R13L4/SHOC2-like"/>
</dbReference>
<keyword evidence="10" id="KW-0067">ATP-binding</keyword>
<dbReference type="GO" id="GO:0043531">
    <property type="term" value="F:ADP binding"/>
    <property type="evidence" value="ECO:0007669"/>
    <property type="project" value="InterPro"/>
</dbReference>
<evidence type="ECO:0000256" key="1">
    <source>
        <dbReference type="ARBA" id="ARBA00002074"/>
    </source>
</evidence>
<keyword evidence="5" id="KW-0433">Leucine-rich repeat</keyword>
<dbReference type="Gene3D" id="3.80.10.10">
    <property type="entry name" value="Ribonuclease Inhibitor"/>
    <property type="match status" value="1"/>
</dbReference>
<dbReference type="SUPFAM" id="SSF52540">
    <property type="entry name" value="P-loop containing nucleoside triphosphate hydrolases"/>
    <property type="match status" value="1"/>
</dbReference>
<comment type="function">
    <text evidence="1">Confers resistance to late blight (Phytophthora infestans) races carrying the avirulence gene Avr1. Resistance proteins guard the plant against pathogens that contain an appropriate avirulence protein via an indirect interaction with this avirulence protein. That triggers a defense system including the hypersensitive response, which restricts the pathogen growth.</text>
</comment>
<dbReference type="Proteomes" id="UP001652660">
    <property type="component" value="Chromosome 8e"/>
</dbReference>
<evidence type="ECO:0000256" key="10">
    <source>
        <dbReference type="ARBA" id="ARBA00022840"/>
    </source>
</evidence>
<feature type="domain" description="NB-ARC" evidence="11">
    <location>
        <begin position="117"/>
        <end position="186"/>
    </location>
</feature>
<name>A0A6P6TVC7_COFAR</name>
<keyword evidence="7" id="KW-0677">Repeat</keyword>
<dbReference type="InterPro" id="IPR042197">
    <property type="entry name" value="Apaf_helical"/>
</dbReference>
<dbReference type="Gene3D" id="1.10.10.10">
    <property type="entry name" value="Winged helix-like DNA-binding domain superfamily/Winged helix DNA-binding domain"/>
    <property type="match status" value="1"/>
</dbReference>
<keyword evidence="8" id="KW-0547">Nucleotide-binding</keyword>
<dbReference type="InterPro" id="IPR058922">
    <property type="entry name" value="WHD_DRP"/>
</dbReference>
<comment type="similarity">
    <text evidence="3">Belongs to the disease resistance NB-LRR family.</text>
</comment>
<organism evidence="14 15">
    <name type="scientific">Coffea arabica</name>
    <name type="common">Arabian coffee</name>
    <dbReference type="NCBI Taxonomy" id="13443"/>
    <lineage>
        <taxon>Eukaryota</taxon>
        <taxon>Viridiplantae</taxon>
        <taxon>Streptophyta</taxon>
        <taxon>Embryophyta</taxon>
        <taxon>Tracheophyta</taxon>
        <taxon>Spermatophyta</taxon>
        <taxon>Magnoliopsida</taxon>
        <taxon>eudicotyledons</taxon>
        <taxon>Gunneridae</taxon>
        <taxon>Pentapetalae</taxon>
        <taxon>asterids</taxon>
        <taxon>lamiids</taxon>
        <taxon>Gentianales</taxon>
        <taxon>Rubiaceae</taxon>
        <taxon>Ixoroideae</taxon>
        <taxon>Gardenieae complex</taxon>
        <taxon>Bertiereae - Coffeeae clade</taxon>
        <taxon>Coffeeae</taxon>
        <taxon>Coffea</taxon>
    </lineage>
</organism>
<proteinExistence type="inferred from homology"/>
<evidence type="ECO:0000256" key="9">
    <source>
        <dbReference type="ARBA" id="ARBA00022821"/>
    </source>
</evidence>
<evidence type="ECO:0000256" key="3">
    <source>
        <dbReference type="ARBA" id="ARBA00008894"/>
    </source>
</evidence>
<evidence type="ECO:0000256" key="8">
    <source>
        <dbReference type="ARBA" id="ARBA00022741"/>
    </source>
</evidence>
<dbReference type="Gene3D" id="3.40.50.300">
    <property type="entry name" value="P-loop containing nucleotide triphosphate hydrolases"/>
    <property type="match status" value="2"/>
</dbReference>
<keyword evidence="6" id="KW-0381">Hypersensitive response</keyword>
<dbReference type="GO" id="GO:0005524">
    <property type="term" value="F:ATP binding"/>
    <property type="evidence" value="ECO:0007669"/>
    <property type="project" value="UniProtKB-KW"/>
</dbReference>
<reference evidence="15" key="2">
    <citation type="submission" date="2025-08" db="UniProtKB">
        <authorList>
            <consortium name="RefSeq"/>
        </authorList>
    </citation>
    <scope>IDENTIFICATION</scope>
    <source>
        <tissue evidence="15">Leaves</tissue>
    </source>
</reference>
<dbReference type="SUPFAM" id="SSF52058">
    <property type="entry name" value="L domain-like"/>
    <property type="match status" value="1"/>
</dbReference>
<evidence type="ECO:0000256" key="4">
    <source>
        <dbReference type="ARBA" id="ARBA00022490"/>
    </source>
</evidence>
<evidence type="ECO:0000313" key="15">
    <source>
        <dbReference type="RefSeq" id="XP_027082324.1"/>
    </source>
</evidence>
<dbReference type="Gene3D" id="1.10.8.430">
    <property type="entry name" value="Helical domain of apoptotic protease-activating factors"/>
    <property type="match status" value="1"/>
</dbReference>
<dbReference type="PANTHER" id="PTHR23155">
    <property type="entry name" value="DISEASE RESISTANCE PROTEIN RP"/>
    <property type="match status" value="1"/>
</dbReference>
<keyword evidence="4" id="KW-0963">Cytoplasm</keyword>
<dbReference type="InterPro" id="IPR036388">
    <property type="entry name" value="WH-like_DNA-bd_sf"/>
</dbReference>
<dbReference type="FunFam" id="1.10.10.10:FF:000322">
    <property type="entry name" value="Probable disease resistance protein At1g63360"/>
    <property type="match status" value="1"/>
</dbReference>
<dbReference type="Pfam" id="PF00931">
    <property type="entry name" value="NB-ARC"/>
    <property type="match status" value="2"/>
</dbReference>
<dbReference type="Pfam" id="PF23559">
    <property type="entry name" value="WHD_DRP"/>
    <property type="match status" value="1"/>
</dbReference>
<keyword evidence="14" id="KW-1185">Reference proteome</keyword>
<dbReference type="AlphaFoldDB" id="A0A6P6TVC7"/>
<dbReference type="GO" id="GO:0009626">
    <property type="term" value="P:plant-type hypersensitive response"/>
    <property type="evidence" value="ECO:0007669"/>
    <property type="project" value="UniProtKB-KW"/>
</dbReference>
<accession>A0A6P6TVC7</accession>
<evidence type="ECO:0000259" key="11">
    <source>
        <dbReference type="Pfam" id="PF00931"/>
    </source>
</evidence>
<evidence type="ECO:0000256" key="5">
    <source>
        <dbReference type="ARBA" id="ARBA00022614"/>
    </source>
</evidence>